<feature type="region of interest" description="Disordered" evidence="2">
    <location>
        <begin position="525"/>
        <end position="580"/>
    </location>
</feature>
<feature type="compositionally biased region" description="Low complexity" evidence="2">
    <location>
        <begin position="347"/>
        <end position="359"/>
    </location>
</feature>
<feature type="compositionally biased region" description="Polar residues" evidence="2">
    <location>
        <begin position="206"/>
        <end position="217"/>
    </location>
</feature>
<gene>
    <name evidence="3" type="ORF">MHI_LOCUS638733</name>
</gene>
<dbReference type="Pfam" id="PF13565">
    <property type="entry name" value="HTH_32"/>
    <property type="match status" value="1"/>
</dbReference>
<dbReference type="EMBL" id="CAJDYZ010009251">
    <property type="protein sequence ID" value="CAD1476332.1"/>
    <property type="molecule type" value="Genomic_DNA"/>
</dbReference>
<comment type="subcellular location">
    <subcellularLocation>
        <location evidence="1">Nucleus</location>
    </subcellularLocation>
</comment>
<evidence type="ECO:0000256" key="2">
    <source>
        <dbReference type="SAM" id="MobiDB-lite"/>
    </source>
</evidence>
<evidence type="ECO:0000256" key="1">
    <source>
        <dbReference type="ARBA" id="ARBA00004123"/>
    </source>
</evidence>
<organism evidence="3 4">
    <name type="scientific">Heterotrigona itama</name>
    <dbReference type="NCBI Taxonomy" id="395501"/>
    <lineage>
        <taxon>Eukaryota</taxon>
        <taxon>Metazoa</taxon>
        <taxon>Ecdysozoa</taxon>
        <taxon>Arthropoda</taxon>
        <taxon>Hexapoda</taxon>
        <taxon>Insecta</taxon>
        <taxon>Pterygota</taxon>
        <taxon>Neoptera</taxon>
        <taxon>Endopterygota</taxon>
        <taxon>Hymenoptera</taxon>
        <taxon>Apocrita</taxon>
        <taxon>Aculeata</taxon>
        <taxon>Apoidea</taxon>
        <taxon>Anthophila</taxon>
        <taxon>Apidae</taxon>
        <taxon>Heterotrigona</taxon>
    </lineage>
</organism>
<feature type="region of interest" description="Disordered" evidence="2">
    <location>
        <begin position="309"/>
        <end position="404"/>
    </location>
</feature>
<dbReference type="GO" id="GO:0005634">
    <property type="term" value="C:nucleus"/>
    <property type="evidence" value="ECO:0007669"/>
    <property type="project" value="UniProtKB-SubCell"/>
</dbReference>
<dbReference type="AlphaFoldDB" id="A0A6V7H9N7"/>
<comment type="caution">
    <text evidence="3">The sequence shown here is derived from an EMBL/GenBank/DDBJ whole genome shotgun (WGS) entry which is preliminary data.</text>
</comment>
<feature type="compositionally biased region" description="Basic residues" evidence="2">
    <location>
        <begin position="389"/>
        <end position="398"/>
    </location>
</feature>
<dbReference type="InterPro" id="IPR036388">
    <property type="entry name" value="WH-like_DNA-bd_sf"/>
</dbReference>
<dbReference type="SUPFAM" id="SSF46689">
    <property type="entry name" value="Homeodomain-like"/>
    <property type="match status" value="2"/>
</dbReference>
<accession>A0A6V7H9N7</accession>
<dbReference type="OrthoDB" id="9996331at2759"/>
<dbReference type="Gene3D" id="1.10.10.10">
    <property type="entry name" value="Winged helix-like DNA-binding domain superfamily/Winged helix DNA-binding domain"/>
    <property type="match status" value="1"/>
</dbReference>
<feature type="compositionally biased region" description="Basic and acidic residues" evidence="2">
    <location>
        <begin position="378"/>
        <end position="388"/>
    </location>
</feature>
<name>A0A6V7H9N7_9HYME</name>
<dbReference type="Proteomes" id="UP000752696">
    <property type="component" value="Unassembled WGS sequence"/>
</dbReference>
<feature type="region of interest" description="Disordered" evidence="2">
    <location>
        <begin position="133"/>
        <end position="170"/>
    </location>
</feature>
<feature type="region of interest" description="Disordered" evidence="2">
    <location>
        <begin position="187"/>
        <end position="228"/>
    </location>
</feature>
<evidence type="ECO:0000313" key="3">
    <source>
        <dbReference type="EMBL" id="CAD1476332.1"/>
    </source>
</evidence>
<protein>
    <submittedName>
        <fullName evidence="3">Uncharacterized protein</fullName>
    </submittedName>
</protein>
<feature type="compositionally biased region" description="Polar residues" evidence="2">
    <location>
        <begin position="263"/>
        <end position="281"/>
    </location>
</feature>
<feature type="compositionally biased region" description="Low complexity" evidence="2">
    <location>
        <begin position="312"/>
        <end position="332"/>
    </location>
</feature>
<keyword evidence="4" id="KW-1185">Reference proteome</keyword>
<sequence>MGKTRGVHETTPELRNRMVGMYEAGLGLREIAAAVNCSQRTVKRWLNRFDKEGTVETRERCGRKRATTAEQDEAIVRLATQTPITAAKAVLPALGLTCSVDTIRERLHKAGIHNWSPSRKYMQRIPLGETDGVAIQQPVWRPTGTQLGKKKSSKESSRNEKNAAVTKKRNSLRKIRAKDVYVGDGAPIESVKSSNQQQGFMYQQQNHSQSQVNEIQTPPQPSLHPQTEFGDTLSLTQETQPIYQHPGLNISQNWPLDLVQGSHHYSQGQPNSISHEQVVSSQQLQELHAQQEQHHMQQIPQTIADQTHNLDQQQQGQLQAEIQQQQQQQQQQQHRDHLHSQLAGSQTSTNLTSDNSNSTRGPRDNNQSSSIETNQSKDSSKEASAKNEVHRKKKKGGKAKGTLETSVEIRNRMIGMSEAGLSTLSIALAIDRSERTVKRWLERWHKEGNVQTKERKGRRRITTKEQDEAIVAMATQQPLTAAKHVAPALGLKCSVDTIRERLHKAGIHSWKLGKKQGEGNAVHTVHLWQPSGNRPNKPKLPGEKKKKSSSNRKRDQASNHTQKRLSTRKRKTESASVKMVSPPANVISEQTTTLSFHNPGTMANYVSGSNIIQPIHNIPAPPPTIVQSQSHPPTGPPPAPQSIQPISSMIQQRPDCRLAPTIVAPVSGQGNTGVAYPSCMIGSNSHAGHMEQPDPLNYEPYIWSF</sequence>
<proteinExistence type="predicted"/>
<feature type="compositionally biased region" description="Basic residues" evidence="2">
    <location>
        <begin position="561"/>
        <end position="571"/>
    </location>
</feature>
<dbReference type="Pfam" id="PF13384">
    <property type="entry name" value="HTH_23"/>
    <property type="match status" value="1"/>
</dbReference>
<feature type="compositionally biased region" description="Polar residues" evidence="2">
    <location>
        <begin position="364"/>
        <end position="377"/>
    </location>
</feature>
<feature type="region of interest" description="Disordered" evidence="2">
    <location>
        <begin position="262"/>
        <end position="297"/>
    </location>
</feature>
<evidence type="ECO:0000313" key="4">
    <source>
        <dbReference type="Proteomes" id="UP000752696"/>
    </source>
</evidence>
<dbReference type="InterPro" id="IPR009057">
    <property type="entry name" value="Homeodomain-like_sf"/>
</dbReference>
<feature type="compositionally biased region" description="Low complexity" evidence="2">
    <location>
        <begin position="196"/>
        <end position="205"/>
    </location>
</feature>
<reference evidence="3" key="1">
    <citation type="submission" date="2020-07" db="EMBL/GenBank/DDBJ databases">
        <authorList>
            <person name="Nazaruddin N."/>
        </authorList>
    </citation>
    <scope>NUCLEOTIDE SEQUENCE</scope>
</reference>